<dbReference type="OrthoDB" id="5947521at2759"/>
<keyword evidence="1" id="KW-1185">Reference proteome</keyword>
<dbReference type="GeneID" id="114448432"/>
<reference evidence="2" key="1">
    <citation type="submission" date="2025-08" db="UniProtKB">
        <authorList>
            <consortium name="RefSeq"/>
        </authorList>
    </citation>
    <scope>IDENTIFICATION</scope>
</reference>
<proteinExistence type="predicted"/>
<dbReference type="CTD" id="103349458"/>
<protein>
    <submittedName>
        <fullName evidence="2">Uncharacterized protein</fullName>
    </submittedName>
</protein>
<evidence type="ECO:0000313" key="2">
    <source>
        <dbReference type="RefSeq" id="XP_028281156.1"/>
    </source>
</evidence>
<organism evidence="1 2">
    <name type="scientific">Parambassis ranga</name>
    <name type="common">Indian glassy fish</name>
    <dbReference type="NCBI Taxonomy" id="210632"/>
    <lineage>
        <taxon>Eukaryota</taxon>
        <taxon>Metazoa</taxon>
        <taxon>Chordata</taxon>
        <taxon>Craniata</taxon>
        <taxon>Vertebrata</taxon>
        <taxon>Euteleostomi</taxon>
        <taxon>Actinopterygii</taxon>
        <taxon>Neopterygii</taxon>
        <taxon>Teleostei</taxon>
        <taxon>Neoteleostei</taxon>
        <taxon>Acanthomorphata</taxon>
        <taxon>Ovalentaria</taxon>
        <taxon>Ambassidae</taxon>
        <taxon>Parambassis</taxon>
    </lineage>
</organism>
<evidence type="ECO:0000313" key="1">
    <source>
        <dbReference type="Proteomes" id="UP000515145"/>
    </source>
</evidence>
<accession>A0A6P7K085</accession>
<dbReference type="Proteomes" id="UP000515145">
    <property type="component" value="Chromosome 16"/>
</dbReference>
<dbReference type="RefSeq" id="XP_028281156.1">
    <property type="nucleotide sequence ID" value="XM_028425355.1"/>
</dbReference>
<name>A0A6P7K085_9TELE</name>
<dbReference type="AlphaFoldDB" id="A0A6P7K085"/>
<gene>
    <name evidence="2" type="primary">c16h7orf78</name>
</gene>
<dbReference type="InParanoid" id="A0A6P7K085"/>
<sequence length="249" mass="28279">MAPNSLSLPLSSVSFERKIQFSASQDLSFTRSKCLKPTETPSLSDVWSIKPPDFSVKLYSRLSVPHQTAERRTDPTPAFSQPGEIKKSIKALLPNVVYVNPKKDPPKFIAPYKPPDTLESELMFVRMGKYPTGPYKNPKPHNFRPLDEDLPNVITTYERDPGNLNLKLKALDTLQSIESEIHSSVTDTKAQMDTYKPAEPKWDGRLILPPLPWPPKSASYTRHRRRRGAYSAFLDRVEAKLSESWKNNS</sequence>